<sequence>MDKLLQWSIAQQSGDKEAMERIGQPDPEMLKQLFGGPDEPTLMKQAIEVVNNPEATQEAKEVALENFEMLIENMDNANNIENMKLWPSVIAQLQADAVSLRVLSASIVAIATQNNPASQEAFFKADNGFSQLIELASADSTPKELRMKCLFALSSTVRNYKIAADRFVELGGFKALQLLPSNDDQKMSLRKLSLLSALLSTGLDNVKTEHFQSEKLVENLIDFISVDGHIGCIDKTLNILSQLHAMKFPFTESEITRLASKLDAIDHMKDQLSYDDFETAKKVVS</sequence>
<dbReference type="GO" id="GO:0005783">
    <property type="term" value="C:endoplasmic reticulum"/>
    <property type="evidence" value="ECO:0007669"/>
    <property type="project" value="TreeGrafter"/>
</dbReference>
<evidence type="ECO:0000256" key="4">
    <source>
        <dbReference type="ARBA" id="ARBA00022737"/>
    </source>
</evidence>
<evidence type="ECO:0000313" key="7">
    <source>
        <dbReference type="Proteomes" id="UP000195602"/>
    </source>
</evidence>
<dbReference type="AlphaFoldDB" id="A0AA91Q4H7"/>
<dbReference type="InterPro" id="IPR011989">
    <property type="entry name" value="ARM-like"/>
</dbReference>
<dbReference type="InterPro" id="IPR013918">
    <property type="entry name" value="Nucleotide_exch_fac_Fes1"/>
</dbReference>
<evidence type="ECO:0000256" key="2">
    <source>
        <dbReference type="ARBA" id="ARBA00015214"/>
    </source>
</evidence>
<protein>
    <recommendedName>
        <fullName evidence="3">Hsp70 nucleotide exchange factor FES1</fullName>
    </recommendedName>
    <alternativeName>
        <fullName evidence="2">Hsp70 nucleotide exchange factor fes1</fullName>
    </alternativeName>
</protein>
<name>A0AA91Q4H7_CLALS</name>
<dbReference type="KEGG" id="clus:A9F13_01g04554"/>
<feature type="domain" description="Nucleotide exchange factor Fes1" evidence="5">
    <location>
        <begin position="1"/>
        <end position="80"/>
    </location>
</feature>
<dbReference type="PANTHER" id="PTHR19316:SF18">
    <property type="entry name" value="HSP70-BINDING PROTEIN 1"/>
    <property type="match status" value="1"/>
</dbReference>
<dbReference type="InterPro" id="IPR016024">
    <property type="entry name" value="ARM-type_fold"/>
</dbReference>
<dbReference type="PANTHER" id="PTHR19316">
    <property type="entry name" value="PROTEIN FOLDING REGULATOR"/>
    <property type="match status" value="1"/>
</dbReference>
<evidence type="ECO:0000256" key="3">
    <source>
        <dbReference type="ARBA" id="ARBA00020719"/>
    </source>
</evidence>
<dbReference type="Proteomes" id="UP000195602">
    <property type="component" value="Unassembled WGS sequence"/>
</dbReference>
<dbReference type="InterPro" id="IPR050693">
    <property type="entry name" value="Hsp70_NEF-Inhibitors"/>
</dbReference>
<comment type="similarity">
    <text evidence="1">Belongs to the FES1 family.</text>
</comment>
<evidence type="ECO:0000256" key="1">
    <source>
        <dbReference type="ARBA" id="ARBA00011045"/>
    </source>
</evidence>
<dbReference type="GO" id="GO:0000774">
    <property type="term" value="F:adenyl-nucleotide exchange factor activity"/>
    <property type="evidence" value="ECO:0007669"/>
    <property type="project" value="TreeGrafter"/>
</dbReference>
<dbReference type="Gene3D" id="1.25.10.10">
    <property type="entry name" value="Leucine-rich Repeat Variant"/>
    <property type="match status" value="1"/>
</dbReference>
<comment type="caution">
    <text evidence="6">The sequence shown here is derived from an EMBL/GenBank/DDBJ whole genome shotgun (WGS) entry which is preliminary data.</text>
</comment>
<dbReference type="EMBL" id="LYUB02000001">
    <property type="protein sequence ID" value="OVF11009.1"/>
    <property type="molecule type" value="Genomic_DNA"/>
</dbReference>
<organism evidence="6 7">
    <name type="scientific">Clavispora lusitaniae</name>
    <name type="common">Candida lusitaniae</name>
    <dbReference type="NCBI Taxonomy" id="36911"/>
    <lineage>
        <taxon>Eukaryota</taxon>
        <taxon>Fungi</taxon>
        <taxon>Dikarya</taxon>
        <taxon>Ascomycota</taxon>
        <taxon>Saccharomycotina</taxon>
        <taxon>Pichiomycetes</taxon>
        <taxon>Metschnikowiaceae</taxon>
        <taxon>Clavispora</taxon>
    </lineage>
</organism>
<evidence type="ECO:0000313" key="6">
    <source>
        <dbReference type="EMBL" id="OVF11009.1"/>
    </source>
</evidence>
<reference evidence="6 7" key="1">
    <citation type="submission" date="2017-04" db="EMBL/GenBank/DDBJ databases">
        <title>Draft genome of the yeast Clavispora lusitaniae type strain CBS 6936.</title>
        <authorList>
            <person name="Durrens P."/>
            <person name="Klopp C."/>
            <person name="Biteau N."/>
            <person name="Fitton-Ouhabi V."/>
            <person name="Dementhon K."/>
            <person name="Accoceberry I."/>
            <person name="Sherman D.J."/>
            <person name="Noel T."/>
        </authorList>
    </citation>
    <scope>NUCLEOTIDE SEQUENCE [LARGE SCALE GENOMIC DNA]</scope>
    <source>
        <strain evidence="6 7">CBS 6936</strain>
    </source>
</reference>
<dbReference type="Pfam" id="PF08609">
    <property type="entry name" value="Fes1"/>
    <property type="match status" value="1"/>
</dbReference>
<accession>A0AA91Q4H7</accession>
<gene>
    <name evidence="6" type="ORF">A9F13_01g04554</name>
</gene>
<evidence type="ECO:0000259" key="5">
    <source>
        <dbReference type="Pfam" id="PF08609"/>
    </source>
</evidence>
<proteinExistence type="inferred from homology"/>
<dbReference type="SUPFAM" id="SSF48371">
    <property type="entry name" value="ARM repeat"/>
    <property type="match status" value="1"/>
</dbReference>
<keyword evidence="4" id="KW-0677">Repeat</keyword>